<evidence type="ECO:0000313" key="1">
    <source>
        <dbReference type="EMBL" id="QHS84486.1"/>
    </source>
</evidence>
<name>A0A6C0AY85_9ZZZZ</name>
<accession>A0A6C0AY85</accession>
<reference evidence="1" key="1">
    <citation type="journal article" date="2020" name="Nature">
        <title>Giant virus diversity and host interactions through global metagenomics.</title>
        <authorList>
            <person name="Schulz F."/>
            <person name="Roux S."/>
            <person name="Paez-Espino D."/>
            <person name="Jungbluth S."/>
            <person name="Walsh D.A."/>
            <person name="Denef V.J."/>
            <person name="McMahon K.D."/>
            <person name="Konstantinidis K.T."/>
            <person name="Eloe-Fadrosh E.A."/>
            <person name="Kyrpides N.C."/>
            <person name="Woyke T."/>
        </authorList>
    </citation>
    <scope>NUCLEOTIDE SEQUENCE</scope>
    <source>
        <strain evidence="1">GVMAG-S-ERX556022-25</strain>
    </source>
</reference>
<organism evidence="1">
    <name type="scientific">viral metagenome</name>
    <dbReference type="NCBI Taxonomy" id="1070528"/>
    <lineage>
        <taxon>unclassified sequences</taxon>
        <taxon>metagenomes</taxon>
        <taxon>organismal metagenomes</taxon>
    </lineage>
</organism>
<proteinExistence type="predicted"/>
<protein>
    <submittedName>
        <fullName evidence="1">Uncharacterized protein</fullName>
    </submittedName>
</protein>
<dbReference type="AlphaFoldDB" id="A0A6C0AY85"/>
<sequence length="193" mass="22662">MFRIIKLIFLTNCLGFNLIYNIKNINLQKSYNVCMNYDPFKGYEQKLTIISSFQASIIINNWINYLSKDEEYDNVNEDIDKNPKFITTSIYDMKTFISINKDEKNTIIFAWSPDIDIGKNSIVYIVGGKLINNELAIHRIAQCPYYENILSITSKKIVNDIKNIVNYSQNITSINYDELHKYDNRYLLSWSMS</sequence>
<dbReference type="EMBL" id="MN738808">
    <property type="protein sequence ID" value="QHS84486.1"/>
    <property type="molecule type" value="Genomic_DNA"/>
</dbReference>